<dbReference type="InterPro" id="IPR011498">
    <property type="entry name" value="Kelch_2"/>
</dbReference>
<keyword evidence="4" id="KW-1185">Reference proteome</keyword>
<protein>
    <submittedName>
        <fullName evidence="3">Uncharacterized protein</fullName>
    </submittedName>
</protein>
<dbReference type="Gene3D" id="2.120.10.80">
    <property type="entry name" value="Kelch-type beta propeller"/>
    <property type="match status" value="2"/>
</dbReference>
<evidence type="ECO:0000256" key="1">
    <source>
        <dbReference type="ARBA" id="ARBA00022441"/>
    </source>
</evidence>
<name>D7G1R4_ECTSI</name>
<proteinExistence type="predicted"/>
<dbReference type="EMBL" id="FN649760">
    <property type="protein sequence ID" value="CBJ33309.1"/>
    <property type="molecule type" value="Genomic_DNA"/>
</dbReference>
<organism evidence="3 4">
    <name type="scientific">Ectocarpus siliculosus</name>
    <name type="common">Brown alga</name>
    <name type="synonym">Conferva siliculosa</name>
    <dbReference type="NCBI Taxonomy" id="2880"/>
    <lineage>
        <taxon>Eukaryota</taxon>
        <taxon>Sar</taxon>
        <taxon>Stramenopiles</taxon>
        <taxon>Ochrophyta</taxon>
        <taxon>PX clade</taxon>
        <taxon>Phaeophyceae</taxon>
        <taxon>Ectocarpales</taxon>
        <taxon>Ectocarpaceae</taxon>
        <taxon>Ectocarpus</taxon>
    </lineage>
</organism>
<evidence type="ECO:0000313" key="3">
    <source>
        <dbReference type="EMBL" id="CBJ33309.1"/>
    </source>
</evidence>
<dbReference type="eggNOG" id="KOG0379">
    <property type="taxonomic scope" value="Eukaryota"/>
</dbReference>
<dbReference type="InterPro" id="IPR015915">
    <property type="entry name" value="Kelch-typ_b-propeller"/>
</dbReference>
<dbReference type="AlphaFoldDB" id="D7G1R4"/>
<dbReference type="PANTHER" id="PTHR46093">
    <property type="entry name" value="ACYL-COA-BINDING DOMAIN-CONTAINING PROTEIN 5"/>
    <property type="match status" value="1"/>
</dbReference>
<evidence type="ECO:0000313" key="4">
    <source>
        <dbReference type="Proteomes" id="UP000002630"/>
    </source>
</evidence>
<dbReference type="Proteomes" id="UP000002630">
    <property type="component" value="Unassembled WGS sequence"/>
</dbReference>
<gene>
    <name evidence="3" type="ORF">Esi_0458_0005</name>
</gene>
<reference evidence="3 4" key="1">
    <citation type="journal article" date="2010" name="Nature">
        <title>The Ectocarpus genome and the independent evolution of multicellularity in brown algae.</title>
        <authorList>
            <person name="Cock J.M."/>
            <person name="Sterck L."/>
            <person name="Rouze P."/>
            <person name="Scornet D."/>
            <person name="Allen A.E."/>
            <person name="Amoutzias G."/>
            <person name="Anthouard V."/>
            <person name="Artiguenave F."/>
            <person name="Aury J.M."/>
            <person name="Badger J.H."/>
            <person name="Beszteri B."/>
            <person name="Billiau K."/>
            <person name="Bonnet E."/>
            <person name="Bothwell J.H."/>
            <person name="Bowler C."/>
            <person name="Boyen C."/>
            <person name="Brownlee C."/>
            <person name="Carrano C.J."/>
            <person name="Charrier B."/>
            <person name="Cho G.Y."/>
            <person name="Coelho S.M."/>
            <person name="Collen J."/>
            <person name="Corre E."/>
            <person name="Da Silva C."/>
            <person name="Delage L."/>
            <person name="Delaroque N."/>
            <person name="Dittami S.M."/>
            <person name="Doulbeau S."/>
            <person name="Elias M."/>
            <person name="Farnham G."/>
            <person name="Gachon C.M."/>
            <person name="Gschloessl B."/>
            <person name="Heesch S."/>
            <person name="Jabbari K."/>
            <person name="Jubin C."/>
            <person name="Kawai H."/>
            <person name="Kimura K."/>
            <person name="Kloareg B."/>
            <person name="Kupper F.C."/>
            <person name="Lang D."/>
            <person name="Le Bail A."/>
            <person name="Leblanc C."/>
            <person name="Lerouge P."/>
            <person name="Lohr M."/>
            <person name="Lopez P.J."/>
            <person name="Martens C."/>
            <person name="Maumus F."/>
            <person name="Michel G."/>
            <person name="Miranda-Saavedra D."/>
            <person name="Morales J."/>
            <person name="Moreau H."/>
            <person name="Motomura T."/>
            <person name="Nagasato C."/>
            <person name="Napoli C.A."/>
            <person name="Nelson D.R."/>
            <person name="Nyvall-Collen P."/>
            <person name="Peters A.F."/>
            <person name="Pommier C."/>
            <person name="Potin P."/>
            <person name="Poulain J."/>
            <person name="Quesneville H."/>
            <person name="Read B."/>
            <person name="Rensing S.A."/>
            <person name="Ritter A."/>
            <person name="Rousvoal S."/>
            <person name="Samanta M."/>
            <person name="Samson G."/>
            <person name="Schroeder D.C."/>
            <person name="Segurens B."/>
            <person name="Strittmatter M."/>
            <person name="Tonon T."/>
            <person name="Tregear J.W."/>
            <person name="Valentin K."/>
            <person name="von Dassow P."/>
            <person name="Yamagishi T."/>
            <person name="Van de Peer Y."/>
            <person name="Wincker P."/>
        </authorList>
    </citation>
    <scope>NUCLEOTIDE SEQUENCE [LARGE SCALE GENOMIC DNA]</scope>
    <source>
        <strain evidence="4">Ec32 / CCAP1310/4</strain>
    </source>
</reference>
<dbReference type="Pfam" id="PF07646">
    <property type="entry name" value="Kelch_2"/>
    <property type="match status" value="1"/>
</dbReference>
<accession>D7G1R4</accession>
<keyword evidence="1" id="KW-0880">Kelch repeat</keyword>
<dbReference type="PANTHER" id="PTHR46093:SF18">
    <property type="entry name" value="FIBRONECTIN TYPE-III DOMAIN-CONTAINING PROTEIN"/>
    <property type="match status" value="1"/>
</dbReference>
<dbReference type="Pfam" id="PF24681">
    <property type="entry name" value="Kelch_KLHDC2_KLHL20_DRC7"/>
    <property type="match status" value="1"/>
</dbReference>
<dbReference type="OrthoDB" id="10251809at2759"/>
<evidence type="ECO:0000256" key="2">
    <source>
        <dbReference type="ARBA" id="ARBA00022737"/>
    </source>
</evidence>
<dbReference type="SUPFAM" id="SSF117281">
    <property type="entry name" value="Kelch motif"/>
    <property type="match status" value="1"/>
</dbReference>
<dbReference type="InParanoid" id="D7G1R4"/>
<dbReference type="STRING" id="2880.D7G1R4"/>
<keyword evidence="2" id="KW-0677">Repeat</keyword>
<sequence length="460" mass="47828">MPGLETSIWEALEPSSSGLADSEPAGRCGHVAVASGDGRRLIVIGGYNPEGVLSDAWEFHLERREWDRISVTGGPSPPERTFFRGCAGPPLPSATLPQPQGTEAGEGEEGLFAYVFGGMDAEGNATNAVWCLDVDNRTWHEVYREQEQGLQQHVGASTRTVVPCARSNHAMCRAGGVLAVHGGESSSGSLLGDVWFFHPTSATWKEAGDAPPTSTAAAAAGPSPCPRSSHCLAFAARSTDVSTTTSSSSAGTLVLFGGLGHVDGFEEETMPLNDLWVLHLTAAAVALGPGSDGGGSDGDEGEAVRCVWSSVLLDGVGPSPRSLAAIVTPRQRYGNTGSNNGADLFLFGGYGLVELSSGGMVVDGAEEEEQEEEEGGEIIMAYIDDLWRLSLESGAADADGFAPKEWVNEAGMGFAGESIVEGRNGHTLTWCGEKLVLFGGFVGDGFDAGVHVAEPPSSID</sequence>